<evidence type="ECO:0000256" key="1">
    <source>
        <dbReference type="SAM" id="MobiDB-lite"/>
    </source>
</evidence>
<dbReference type="Gene3D" id="1.25.40.20">
    <property type="entry name" value="Ankyrin repeat-containing domain"/>
    <property type="match status" value="1"/>
</dbReference>
<comment type="caution">
    <text evidence="2">The sequence shown here is derived from an EMBL/GenBank/DDBJ whole genome shotgun (WGS) entry which is preliminary data.</text>
</comment>
<dbReference type="HOGENOM" id="CLU_586144_0_0_9"/>
<accession>B0PFI1</accession>
<organism evidence="2 3">
    <name type="scientific">Anaerotruncus colihominis DSM 17241</name>
    <dbReference type="NCBI Taxonomy" id="445972"/>
    <lineage>
        <taxon>Bacteria</taxon>
        <taxon>Bacillati</taxon>
        <taxon>Bacillota</taxon>
        <taxon>Clostridia</taxon>
        <taxon>Eubacteriales</taxon>
        <taxon>Oscillospiraceae</taxon>
        <taxon>Anaerotruncus</taxon>
    </lineage>
</organism>
<dbReference type="Proteomes" id="UP000003803">
    <property type="component" value="Unassembled WGS sequence"/>
</dbReference>
<sequence length="466" mass="52334">MKMKPIELSRREPLPGDPRQTQYAGQRTAQEVFAELKHRLEGMGCLPDEYFLMDREWENGREIPKDADIFCTTDYGSSEGVYLDVYLKWYENDQPVTKSFITGKTLGESGADLDRMFLISSAITKAFHGDRGTYARYLRLGEQPEPESRIVHLNPAEQRTIIKALVEQRERQEQAMSQTEQLLRRMTGSITAYMDEVGQRPLRMSDYDKTVLAIRDGELDAFQNLYPRVPDRADDLLIEVAGRPGVVGGNMTLMLLAAADRFSPDAYLTACKRAVETGDSQRVQTLVKEAKNLLAEQAPSLPGEVILYAYTEGHRNIAKDLITQCTPEQIAAAHPKLLRWAAEKLDFQTAVDLVDKGAQPGDEAASILRALTGQRQEWMAEHLLERGMPVEPDNYAALYACVSNQAPGAAKLLLDHGMDLEKYKTWAEHRPKGEGYAETMEELAAYWSEPRNSPQPEDSPMGGMSL</sequence>
<dbReference type="InterPro" id="IPR036770">
    <property type="entry name" value="Ankyrin_rpt-contain_sf"/>
</dbReference>
<feature type="region of interest" description="Disordered" evidence="1">
    <location>
        <begin position="446"/>
        <end position="466"/>
    </location>
</feature>
<keyword evidence="3" id="KW-1185">Reference proteome</keyword>
<reference evidence="2" key="2">
    <citation type="submission" date="2013-09" db="EMBL/GenBank/DDBJ databases">
        <title>Draft genome sequence of Anaerotruncus colihominis(DSM 17241).</title>
        <authorList>
            <person name="Sudarsanam P."/>
            <person name="Ley R."/>
            <person name="Guruge J."/>
            <person name="Turnbaugh P.J."/>
            <person name="Mahowald M."/>
            <person name="Liep D."/>
            <person name="Gordon J."/>
        </authorList>
    </citation>
    <scope>NUCLEOTIDE SEQUENCE</scope>
    <source>
        <strain evidence="2">DSM 17241</strain>
    </source>
</reference>
<protein>
    <recommendedName>
        <fullName evidence="4">Ankyrin repeat protein</fullName>
    </recommendedName>
</protein>
<proteinExistence type="predicted"/>
<evidence type="ECO:0008006" key="4">
    <source>
        <dbReference type="Google" id="ProtNLM"/>
    </source>
</evidence>
<feature type="region of interest" description="Disordered" evidence="1">
    <location>
        <begin position="1"/>
        <end position="25"/>
    </location>
</feature>
<dbReference type="AlphaFoldDB" id="B0PFI1"/>
<evidence type="ECO:0000313" key="3">
    <source>
        <dbReference type="Proteomes" id="UP000003803"/>
    </source>
</evidence>
<evidence type="ECO:0000313" key="2">
    <source>
        <dbReference type="EMBL" id="EDS09757.1"/>
    </source>
</evidence>
<dbReference type="EMBL" id="ABGD02000026">
    <property type="protein sequence ID" value="EDS09757.1"/>
    <property type="molecule type" value="Genomic_DNA"/>
</dbReference>
<gene>
    <name evidence="2" type="ORF">ANACOL_03561</name>
</gene>
<feature type="compositionally biased region" description="Basic and acidic residues" evidence="1">
    <location>
        <begin position="1"/>
        <end position="14"/>
    </location>
</feature>
<dbReference type="eggNOG" id="ENOG502Z9ZU">
    <property type="taxonomic scope" value="Bacteria"/>
</dbReference>
<name>B0PFI1_9FIRM</name>
<dbReference type="SUPFAM" id="SSF48403">
    <property type="entry name" value="Ankyrin repeat"/>
    <property type="match status" value="1"/>
</dbReference>
<reference evidence="2" key="1">
    <citation type="submission" date="2007-11" db="EMBL/GenBank/DDBJ databases">
        <authorList>
            <person name="Fulton L."/>
            <person name="Clifton S."/>
            <person name="Fulton B."/>
            <person name="Xu J."/>
            <person name="Minx P."/>
            <person name="Pepin K.H."/>
            <person name="Johnson M."/>
            <person name="Thiruvilangam P."/>
            <person name="Bhonagiri V."/>
            <person name="Nash W.E."/>
            <person name="Mardis E.R."/>
            <person name="Wilson R.K."/>
        </authorList>
    </citation>
    <scope>NUCLEOTIDE SEQUENCE [LARGE SCALE GENOMIC DNA]</scope>
    <source>
        <strain evidence="2">DSM 17241</strain>
    </source>
</reference>